<gene>
    <name evidence="5" type="ORF">F2P81_001374</name>
</gene>
<proteinExistence type="inferred from homology"/>
<comment type="caution">
    <text evidence="5">The sequence shown here is derived from an EMBL/GenBank/DDBJ whole genome shotgun (WGS) entry which is preliminary data.</text>
</comment>
<dbReference type="Gene3D" id="3.30.70.270">
    <property type="match status" value="1"/>
</dbReference>
<dbReference type="InterPro" id="IPR043128">
    <property type="entry name" value="Rev_trsase/Diguanyl_cyclase"/>
</dbReference>
<keyword evidence="3" id="KW-0812">Transmembrane</keyword>
<dbReference type="InterPro" id="IPR043502">
    <property type="entry name" value="DNA/RNA_pol_sf"/>
</dbReference>
<keyword evidence="3" id="KW-1133">Transmembrane helix</keyword>
<dbReference type="PROSITE" id="PS50878">
    <property type="entry name" value="RT_POL"/>
    <property type="match status" value="1"/>
</dbReference>
<dbReference type="AlphaFoldDB" id="A0A6A4TZ23"/>
<reference evidence="5 6" key="1">
    <citation type="submission" date="2019-06" db="EMBL/GenBank/DDBJ databases">
        <title>Draft genomes of female and male turbot (Scophthalmus maximus).</title>
        <authorList>
            <person name="Xu H."/>
            <person name="Xu X.-W."/>
            <person name="Shao C."/>
            <person name="Chen S."/>
        </authorList>
    </citation>
    <scope>NUCLEOTIDE SEQUENCE [LARGE SCALE GENOMIC DNA]</scope>
    <source>
        <strain evidence="5">Ysfricsl-2016a</strain>
        <tissue evidence="5">Blood</tissue>
    </source>
</reference>
<dbReference type="PANTHER" id="PTHR33050">
    <property type="entry name" value="REVERSE TRANSCRIPTASE DOMAIN-CONTAINING PROTEIN"/>
    <property type="match status" value="1"/>
</dbReference>
<organism evidence="5 6">
    <name type="scientific">Scophthalmus maximus</name>
    <name type="common">Turbot</name>
    <name type="synonym">Psetta maxima</name>
    <dbReference type="NCBI Taxonomy" id="52904"/>
    <lineage>
        <taxon>Eukaryota</taxon>
        <taxon>Metazoa</taxon>
        <taxon>Chordata</taxon>
        <taxon>Craniata</taxon>
        <taxon>Vertebrata</taxon>
        <taxon>Euteleostomi</taxon>
        <taxon>Actinopterygii</taxon>
        <taxon>Neopterygii</taxon>
        <taxon>Teleostei</taxon>
        <taxon>Neoteleostei</taxon>
        <taxon>Acanthomorphata</taxon>
        <taxon>Carangaria</taxon>
        <taxon>Pleuronectiformes</taxon>
        <taxon>Pleuronectoidei</taxon>
        <taxon>Scophthalmidae</taxon>
        <taxon>Scophthalmus</taxon>
    </lineage>
</organism>
<dbReference type="EC" id="3.1.26.4" evidence="2"/>
<evidence type="ECO:0000256" key="2">
    <source>
        <dbReference type="ARBA" id="ARBA00012180"/>
    </source>
</evidence>
<feature type="domain" description="Reverse transcriptase" evidence="4">
    <location>
        <begin position="1"/>
        <end position="58"/>
    </location>
</feature>
<evidence type="ECO:0000256" key="1">
    <source>
        <dbReference type="ARBA" id="ARBA00010879"/>
    </source>
</evidence>
<dbReference type="Pfam" id="PF00078">
    <property type="entry name" value="RVT_1"/>
    <property type="match status" value="1"/>
</dbReference>
<evidence type="ECO:0000259" key="4">
    <source>
        <dbReference type="PROSITE" id="PS50878"/>
    </source>
</evidence>
<dbReference type="GO" id="GO:0004523">
    <property type="term" value="F:RNA-DNA hybrid ribonuclease activity"/>
    <property type="evidence" value="ECO:0007669"/>
    <property type="project" value="UniProtKB-EC"/>
</dbReference>
<evidence type="ECO:0000313" key="6">
    <source>
        <dbReference type="Proteomes" id="UP000438429"/>
    </source>
</evidence>
<dbReference type="InterPro" id="IPR000477">
    <property type="entry name" value="RT_dom"/>
</dbReference>
<keyword evidence="3" id="KW-0472">Membrane</keyword>
<protein>
    <recommendedName>
        <fullName evidence="2">ribonuclease H</fullName>
        <ecNumber evidence="2">3.1.26.4</ecNumber>
    </recommendedName>
</protein>
<name>A0A6A4TZ23_SCOMX</name>
<dbReference type="PANTHER" id="PTHR33050:SF7">
    <property type="entry name" value="RIBONUCLEASE H"/>
    <property type="match status" value="1"/>
</dbReference>
<accession>A0A6A4TZ23</accession>
<dbReference type="Proteomes" id="UP000438429">
    <property type="component" value="Unassembled WGS sequence"/>
</dbReference>
<comment type="similarity">
    <text evidence="1">Belongs to the beta type-B retroviral polymerase family. HERV class-II K(HML-2) pol subfamily.</text>
</comment>
<feature type="transmembrane region" description="Helical" evidence="3">
    <location>
        <begin position="60"/>
        <end position="81"/>
    </location>
</feature>
<dbReference type="InterPro" id="IPR052055">
    <property type="entry name" value="Hepadnavirus_pol/RT"/>
</dbReference>
<sequence>MRVLFYMDDLLLLARSREEAASQTRELVTHLSNLGFAISWKKSSPLPSQNVVYLGVELSVMQLLGLMSAGHVVVPLGLLHMRRLQRCFIRLRVNPTPSIRYAVVNTSVP</sequence>
<dbReference type="SUPFAM" id="SSF56672">
    <property type="entry name" value="DNA/RNA polymerases"/>
    <property type="match status" value="1"/>
</dbReference>
<evidence type="ECO:0000256" key="3">
    <source>
        <dbReference type="SAM" id="Phobius"/>
    </source>
</evidence>
<evidence type="ECO:0000313" key="5">
    <source>
        <dbReference type="EMBL" id="KAF0047741.1"/>
    </source>
</evidence>
<dbReference type="EMBL" id="VEVO01000001">
    <property type="protein sequence ID" value="KAF0047741.1"/>
    <property type="molecule type" value="Genomic_DNA"/>
</dbReference>